<accession>A0A645EWQ7</accession>
<proteinExistence type="predicted"/>
<comment type="caution">
    <text evidence="1">The sequence shown here is derived from an EMBL/GenBank/DDBJ whole genome shotgun (WGS) entry which is preliminary data.</text>
</comment>
<sequence length="83" mass="9211">MKALTAEINNVWFPTPISRGIAYTAPPNSLFARVWSTTIRLYLTHAMIEDATWAISINTPHIIDQTSIVNVGSTLMVALARRV</sequence>
<evidence type="ECO:0000313" key="1">
    <source>
        <dbReference type="EMBL" id="MPN05866.1"/>
    </source>
</evidence>
<reference evidence="1" key="1">
    <citation type="submission" date="2019-08" db="EMBL/GenBank/DDBJ databases">
        <authorList>
            <person name="Kucharzyk K."/>
            <person name="Murdoch R.W."/>
            <person name="Higgins S."/>
            <person name="Loffler F."/>
        </authorList>
    </citation>
    <scope>NUCLEOTIDE SEQUENCE</scope>
</reference>
<organism evidence="1">
    <name type="scientific">bioreactor metagenome</name>
    <dbReference type="NCBI Taxonomy" id="1076179"/>
    <lineage>
        <taxon>unclassified sequences</taxon>
        <taxon>metagenomes</taxon>
        <taxon>ecological metagenomes</taxon>
    </lineage>
</organism>
<protein>
    <submittedName>
        <fullName evidence="1">Uncharacterized protein</fullName>
    </submittedName>
</protein>
<name>A0A645EWQ7_9ZZZZ</name>
<gene>
    <name evidence="1" type="ORF">SDC9_153120</name>
</gene>
<dbReference type="AlphaFoldDB" id="A0A645EWQ7"/>
<dbReference type="EMBL" id="VSSQ01051770">
    <property type="protein sequence ID" value="MPN05866.1"/>
    <property type="molecule type" value="Genomic_DNA"/>
</dbReference>